<dbReference type="Proteomes" id="UP000182835">
    <property type="component" value="Unassembled WGS sequence"/>
</dbReference>
<organism evidence="2 3">
    <name type="scientific">Enterococcus canintestini</name>
    <dbReference type="NCBI Taxonomy" id="317010"/>
    <lineage>
        <taxon>Bacteria</taxon>
        <taxon>Bacillati</taxon>
        <taxon>Bacillota</taxon>
        <taxon>Bacilli</taxon>
        <taxon>Lactobacillales</taxon>
        <taxon>Enterococcaceae</taxon>
        <taxon>Enterococcus</taxon>
    </lineage>
</organism>
<feature type="compositionally biased region" description="Basic and acidic residues" evidence="1">
    <location>
        <begin position="140"/>
        <end position="149"/>
    </location>
</feature>
<evidence type="ECO:0000256" key="1">
    <source>
        <dbReference type="SAM" id="MobiDB-lite"/>
    </source>
</evidence>
<protein>
    <submittedName>
        <fullName evidence="2">Uncharacterized protein</fullName>
    </submittedName>
</protein>
<feature type="compositionally biased region" description="Low complexity" evidence="1">
    <location>
        <begin position="150"/>
        <end position="162"/>
    </location>
</feature>
<dbReference type="STRING" id="317010.RU96_GL000512"/>
<dbReference type="Gene3D" id="2.60.120.200">
    <property type="match status" value="1"/>
</dbReference>
<feature type="region of interest" description="Disordered" evidence="1">
    <location>
        <begin position="137"/>
        <end position="208"/>
    </location>
</feature>
<dbReference type="EMBL" id="JXKG01000012">
    <property type="protein sequence ID" value="OJG14937.1"/>
    <property type="molecule type" value="Genomic_DNA"/>
</dbReference>
<gene>
    <name evidence="2" type="ORF">RU96_GL000512</name>
</gene>
<reference evidence="2 3" key="1">
    <citation type="submission" date="2014-12" db="EMBL/GenBank/DDBJ databases">
        <title>Draft genome sequences of 29 type strains of Enterococci.</title>
        <authorList>
            <person name="Zhong Z."/>
            <person name="Sun Z."/>
            <person name="Liu W."/>
            <person name="Zhang W."/>
            <person name="Zhang H."/>
        </authorList>
    </citation>
    <scope>NUCLEOTIDE SEQUENCE [LARGE SCALE GENOMIC DNA]</scope>
    <source>
        <strain evidence="2 3">DSM 21207</strain>
    </source>
</reference>
<dbReference type="InterPro" id="IPR013320">
    <property type="entry name" value="ConA-like_dom_sf"/>
</dbReference>
<dbReference type="SUPFAM" id="SSF49899">
    <property type="entry name" value="Concanavalin A-like lectins/glucanases"/>
    <property type="match status" value="1"/>
</dbReference>
<evidence type="ECO:0000313" key="2">
    <source>
        <dbReference type="EMBL" id="OJG14937.1"/>
    </source>
</evidence>
<proteinExistence type="predicted"/>
<comment type="caution">
    <text evidence="2">The sequence shown here is derived from an EMBL/GenBank/DDBJ whole genome shotgun (WGS) entry which is preliminary data.</text>
</comment>
<sequence>MSFFITVGAVTVSAISVNDSDTSQLKTKSADFTLSTDTAEKNGMLLQLNVHNKTQDDTSFQLEITYDGMKKNVILQNQTKQLSIEKNDAGYYELPNEDATWLFEVGEATNIVVAVNANENKEHLGELHAFFSTDQYTDEEMTKESEDTHSSTTSEEIINESSVAKENENTTTSMTETTQTSSLSQIKEAKPAENGQSRSKKVVRDGFTGNPEVPKGAILLDGIFGDINEAGSGNKENSGVNTIHDPDVNNGMPYSEITLSGKKNWLSIWSNDQYKMDFSDSFHGRTYINFGEGKDADGLAFVMQNDNANAITGANTSDDGQNLGVYGNNKTNILGMNKPNEKAVQNSVAIEFDLYTNNSGAHIFDRDNPTTPHMAYTFPGDLKKGYKSNSILGENHWGIGDTAIVRHQGSKILNGVVGDNIRDGTWYEFRYDFDVTTQTFSYYLKNPLTDNKTEVVTIPWDDLSSELALSDNNMKVYWGFTGSNGSAQGTVKFVFTQVPVNLSTQIENDVLVNEKSIVDVDEHDQFSPELPSASDKDELTFRTHFSVKEGEAALDITAWKSTISGNDIDLTQDLTNVCAQMDGKTYSGEAAVNEQTGEIEVIFSDLVVQPGHDVYLSYTAKPLQHIEASKSYFSSQVLTTEIGNDTSSDFLSNQVAFWFRGNQPPVLSQVKTEKDTFSDFVDSFGYSFSYQDVDDDDLTFDVAINGILVAEKQPLKGTSLNQIFQANENEKIDLLNDATAFKTGENILTITLSDGIHAAVTKEVSFTVVGYFGFEELTDHYEWQYAKSDLGKTDVAMPRQKEMKIKIRDTRQLNQSENVKVKFSATSTDGALETERFVFDDQPLDDLSLPINKELVYAKGQGLLLKLNDQTKAKKVTGNVVWTIVDAP</sequence>
<dbReference type="AlphaFoldDB" id="A0A1L8R595"/>
<accession>A0A1L8R595</accession>
<evidence type="ECO:0000313" key="3">
    <source>
        <dbReference type="Proteomes" id="UP000182835"/>
    </source>
</evidence>
<name>A0A1L8R595_9ENTE</name>
<feature type="compositionally biased region" description="Low complexity" evidence="1">
    <location>
        <begin position="170"/>
        <end position="184"/>
    </location>
</feature>